<dbReference type="Gene3D" id="6.10.250.690">
    <property type="match status" value="1"/>
</dbReference>
<evidence type="ECO:0000256" key="1">
    <source>
        <dbReference type="ARBA" id="ARBA00022553"/>
    </source>
</evidence>
<evidence type="ECO:0000256" key="4">
    <source>
        <dbReference type="ARBA" id="ARBA00023125"/>
    </source>
</evidence>
<dbReference type="Gene3D" id="1.10.10.10">
    <property type="entry name" value="Winged helix-like DNA-binding domain superfamily/Winged helix DNA-binding domain"/>
    <property type="match status" value="1"/>
</dbReference>
<protein>
    <recommendedName>
        <fullName evidence="12">DNA-binding response regulator</fullName>
    </recommendedName>
</protein>
<evidence type="ECO:0000256" key="5">
    <source>
        <dbReference type="ARBA" id="ARBA00023163"/>
    </source>
</evidence>
<evidence type="ECO:0000256" key="6">
    <source>
        <dbReference type="PROSITE-ProRule" id="PRU00169"/>
    </source>
</evidence>
<dbReference type="PROSITE" id="PS50110">
    <property type="entry name" value="RESPONSE_REGULATORY"/>
    <property type="match status" value="1"/>
</dbReference>
<dbReference type="CDD" id="cd00383">
    <property type="entry name" value="trans_reg_C"/>
    <property type="match status" value="1"/>
</dbReference>
<organism evidence="10 11">
    <name type="scientific">Thioclava nitratireducens</name>
    <dbReference type="NCBI Taxonomy" id="1915078"/>
    <lineage>
        <taxon>Bacteria</taxon>
        <taxon>Pseudomonadati</taxon>
        <taxon>Pseudomonadota</taxon>
        <taxon>Alphaproteobacteria</taxon>
        <taxon>Rhodobacterales</taxon>
        <taxon>Paracoccaceae</taxon>
        <taxon>Thioclava</taxon>
    </lineage>
</organism>
<keyword evidence="3" id="KW-0805">Transcription regulation</keyword>
<feature type="domain" description="OmpR/PhoB-type" evidence="9">
    <location>
        <begin position="137"/>
        <end position="237"/>
    </location>
</feature>
<keyword evidence="5" id="KW-0804">Transcription</keyword>
<dbReference type="InterPro" id="IPR001867">
    <property type="entry name" value="OmpR/PhoB-type_DNA-bd"/>
</dbReference>
<keyword evidence="2" id="KW-0902">Two-component regulatory system</keyword>
<evidence type="ECO:0000313" key="11">
    <source>
        <dbReference type="Proteomes" id="UP000185622"/>
    </source>
</evidence>
<dbReference type="InterPro" id="IPR016032">
    <property type="entry name" value="Sig_transdc_resp-reg_C-effctor"/>
</dbReference>
<feature type="DNA-binding region" description="OmpR/PhoB-type" evidence="7">
    <location>
        <begin position="137"/>
        <end position="237"/>
    </location>
</feature>
<dbReference type="InterPro" id="IPR036388">
    <property type="entry name" value="WH-like_DNA-bd_sf"/>
</dbReference>
<feature type="domain" description="Response regulatory" evidence="8">
    <location>
        <begin position="5"/>
        <end position="119"/>
    </location>
</feature>
<reference evidence="10 11" key="1">
    <citation type="submission" date="2017-01" db="EMBL/GenBank/DDBJ databases">
        <title>The complete genome sequence of a sulfur-oxidizing marine bacterium Thioclava sp. 25B10_4T.</title>
        <authorList>
            <person name="Liu Y."/>
            <person name="Lai Q."/>
            <person name="Shao Z."/>
        </authorList>
    </citation>
    <scope>NUCLEOTIDE SEQUENCE [LARGE SCALE GENOMIC DNA]</scope>
    <source>
        <strain evidence="10 11">25B10_4</strain>
    </source>
</reference>
<evidence type="ECO:0000313" key="10">
    <source>
        <dbReference type="EMBL" id="AQS47139.1"/>
    </source>
</evidence>
<dbReference type="SMART" id="SM00448">
    <property type="entry name" value="REC"/>
    <property type="match status" value="1"/>
</dbReference>
<evidence type="ECO:0000256" key="3">
    <source>
        <dbReference type="ARBA" id="ARBA00023015"/>
    </source>
</evidence>
<evidence type="ECO:0000256" key="7">
    <source>
        <dbReference type="PROSITE-ProRule" id="PRU01091"/>
    </source>
</evidence>
<evidence type="ECO:0008006" key="12">
    <source>
        <dbReference type="Google" id="ProtNLM"/>
    </source>
</evidence>
<dbReference type="PANTHER" id="PTHR48111:SF1">
    <property type="entry name" value="TWO-COMPONENT RESPONSE REGULATOR ORR33"/>
    <property type="match status" value="1"/>
</dbReference>
<dbReference type="PROSITE" id="PS51755">
    <property type="entry name" value="OMPR_PHOB"/>
    <property type="match status" value="1"/>
</dbReference>
<dbReference type="Pfam" id="PF00072">
    <property type="entry name" value="Response_reg"/>
    <property type="match status" value="1"/>
</dbReference>
<dbReference type="Pfam" id="PF00486">
    <property type="entry name" value="Trans_reg_C"/>
    <property type="match status" value="1"/>
</dbReference>
<proteinExistence type="predicted"/>
<dbReference type="InterPro" id="IPR001789">
    <property type="entry name" value="Sig_transdc_resp-reg_receiver"/>
</dbReference>
<sequence length="239" mass="26366">MTSSSVVILEDDADVRTVIERAIASEGYPSKSFGTLGALFAGDALTRADCFLVDITLPDGSGFDVLRAIRSKNPGAGIIVLSGRTDEIDTVLGLELGADDYVCKPFRARELRARVKAVLRRTADRKFARKAAQDSPADVFEISGLRFNRRARWVRTLQDFKIPLTTLEYDVLLALATQPDTVLSRDQIMDRVRGPDWAAFDRTVDGVISRIRSKLEKADVSHGAIKTIRNVGYVFTSET</sequence>
<evidence type="ECO:0000259" key="8">
    <source>
        <dbReference type="PROSITE" id="PS50110"/>
    </source>
</evidence>
<keyword evidence="4 7" id="KW-0238">DNA-binding</keyword>
<name>A0ABN4X7E7_9RHOB</name>
<dbReference type="PANTHER" id="PTHR48111">
    <property type="entry name" value="REGULATOR OF RPOS"/>
    <property type="match status" value="1"/>
</dbReference>
<dbReference type="InterPro" id="IPR011006">
    <property type="entry name" value="CheY-like_superfamily"/>
</dbReference>
<dbReference type="InterPro" id="IPR039420">
    <property type="entry name" value="WalR-like"/>
</dbReference>
<dbReference type="Proteomes" id="UP000185622">
    <property type="component" value="Chromosome"/>
</dbReference>
<dbReference type="SUPFAM" id="SSF52172">
    <property type="entry name" value="CheY-like"/>
    <property type="match status" value="1"/>
</dbReference>
<dbReference type="RefSeq" id="WP_075777394.1">
    <property type="nucleotide sequence ID" value="NZ_CP019437.1"/>
</dbReference>
<keyword evidence="1 6" id="KW-0597">Phosphoprotein</keyword>
<gene>
    <name evidence="10" type="ORF">BMG03_04510</name>
</gene>
<dbReference type="SUPFAM" id="SSF46894">
    <property type="entry name" value="C-terminal effector domain of the bipartite response regulators"/>
    <property type="match status" value="1"/>
</dbReference>
<evidence type="ECO:0000259" key="9">
    <source>
        <dbReference type="PROSITE" id="PS51755"/>
    </source>
</evidence>
<dbReference type="Gene3D" id="3.40.50.2300">
    <property type="match status" value="1"/>
</dbReference>
<dbReference type="SMART" id="SM00862">
    <property type="entry name" value="Trans_reg_C"/>
    <property type="match status" value="1"/>
</dbReference>
<feature type="modified residue" description="4-aspartylphosphate" evidence="6">
    <location>
        <position position="54"/>
    </location>
</feature>
<keyword evidence="11" id="KW-1185">Reference proteome</keyword>
<evidence type="ECO:0000256" key="2">
    <source>
        <dbReference type="ARBA" id="ARBA00023012"/>
    </source>
</evidence>
<accession>A0ABN4X7E7</accession>
<dbReference type="EMBL" id="CP019437">
    <property type="protein sequence ID" value="AQS47139.1"/>
    <property type="molecule type" value="Genomic_DNA"/>
</dbReference>